<evidence type="ECO:0000313" key="5">
    <source>
        <dbReference type="Proteomes" id="UP000017836"/>
    </source>
</evidence>
<organism evidence="4 5">
    <name type="scientific">Amborella trichopoda</name>
    <dbReference type="NCBI Taxonomy" id="13333"/>
    <lineage>
        <taxon>Eukaryota</taxon>
        <taxon>Viridiplantae</taxon>
        <taxon>Streptophyta</taxon>
        <taxon>Embryophyta</taxon>
        <taxon>Tracheophyta</taxon>
        <taxon>Spermatophyta</taxon>
        <taxon>Magnoliopsida</taxon>
        <taxon>Amborellales</taxon>
        <taxon>Amborellaceae</taxon>
        <taxon>Amborella</taxon>
    </lineage>
</organism>
<dbReference type="GO" id="GO:0006955">
    <property type="term" value="P:immune response"/>
    <property type="evidence" value="ECO:0000318"/>
    <property type="project" value="GO_Central"/>
</dbReference>
<dbReference type="PROSITE" id="PS51782">
    <property type="entry name" value="LYSM"/>
    <property type="match status" value="2"/>
</dbReference>
<name>W1NJ00_AMBTC</name>
<dbReference type="AlphaFoldDB" id="W1NJ00"/>
<dbReference type="Pfam" id="PF01476">
    <property type="entry name" value="LysM"/>
    <property type="match status" value="2"/>
</dbReference>
<evidence type="ECO:0000256" key="2">
    <source>
        <dbReference type="SAM" id="SignalP"/>
    </source>
</evidence>
<dbReference type="OrthoDB" id="2107166at2759"/>
<dbReference type="GO" id="GO:0005886">
    <property type="term" value="C:plasma membrane"/>
    <property type="evidence" value="ECO:0000318"/>
    <property type="project" value="GO_Central"/>
</dbReference>
<evidence type="ECO:0000256" key="1">
    <source>
        <dbReference type="SAM" id="MobiDB-lite"/>
    </source>
</evidence>
<accession>W1NJ00</accession>
<dbReference type="HOGENOM" id="CLU_047073_3_0_1"/>
<dbReference type="Gramene" id="ERM95446">
    <property type="protein sequence ID" value="ERM95446"/>
    <property type="gene ID" value="AMTR_s00008p00253890"/>
</dbReference>
<dbReference type="SUPFAM" id="SSF54106">
    <property type="entry name" value="LysM domain"/>
    <property type="match status" value="2"/>
</dbReference>
<feature type="chain" id="PRO_5004806596" description="LysM domain-containing protein" evidence="2">
    <location>
        <begin position="30"/>
        <end position="415"/>
    </location>
</feature>
<dbReference type="eggNOG" id="ENOG502QWAT">
    <property type="taxonomic scope" value="Eukaryota"/>
</dbReference>
<sequence length="415" mass="42497">MDGGGGRLKRNVLELLPLLLLLLAPTASCKSTIEPCSGSDSCNAMVGYTLPTDLKVSEVAIRFQVDPVSLITANAIDLSYPDIENHILPSQVFLKIPITCACVNGIRRASSIVYHVRPSDTLTSIAGSVFGSLVTADQLRDANSISDPDLIDVGQPLVVPLPCACFNSSDNGLPAVYLSYVVVVGDTLSAVAARYATTVTDLMAVNAMGSPLVKPGDILAIPLPACASGFPRFSSDAGLIVANGSYSITAGHCVQCSCGPGNLNLYCTPSPLAVSCSSMQCKNSNLMLGNVTVQPTSAGCNVSSCSYDGFVNGTIITILSTSLQPQCPGAHLFPSLIPPPSALAISSLSPTPSPSQSSVPSTIPKSSTGGGSLTLPGLLSPAGGPTGSTSDAFYLTSNLPCFLTAIVTSVVLKIL</sequence>
<gene>
    <name evidence="4" type="ORF">AMTR_s00008p00253890</name>
</gene>
<feature type="domain" description="LysM" evidence="3">
    <location>
        <begin position="112"/>
        <end position="159"/>
    </location>
</feature>
<keyword evidence="5" id="KW-1185">Reference proteome</keyword>
<evidence type="ECO:0000313" key="4">
    <source>
        <dbReference type="EMBL" id="ERM95446.1"/>
    </source>
</evidence>
<dbReference type="InterPro" id="IPR018392">
    <property type="entry name" value="LysM"/>
</dbReference>
<dbReference type="PANTHER" id="PTHR33734">
    <property type="entry name" value="LYSM DOMAIN-CONTAINING GPI-ANCHORED PROTEIN 2"/>
    <property type="match status" value="1"/>
</dbReference>
<reference evidence="5" key="1">
    <citation type="journal article" date="2013" name="Science">
        <title>The Amborella genome and the evolution of flowering plants.</title>
        <authorList>
            <consortium name="Amborella Genome Project"/>
        </authorList>
    </citation>
    <scope>NUCLEOTIDE SEQUENCE [LARGE SCALE GENOMIC DNA]</scope>
</reference>
<feature type="region of interest" description="Disordered" evidence="1">
    <location>
        <begin position="347"/>
        <end position="369"/>
    </location>
</feature>
<dbReference type="OMA" id="VKFMMAI"/>
<proteinExistence type="predicted"/>
<dbReference type="KEGG" id="atr:18423365"/>
<dbReference type="Proteomes" id="UP000017836">
    <property type="component" value="Unassembled WGS sequence"/>
</dbReference>
<evidence type="ECO:0000259" key="3">
    <source>
        <dbReference type="PROSITE" id="PS51782"/>
    </source>
</evidence>
<protein>
    <recommendedName>
        <fullName evidence="3">LysM domain-containing protein</fullName>
    </recommendedName>
</protein>
<dbReference type="PANTHER" id="PTHR33734:SF35">
    <property type="entry name" value="LYSM DOMAIN-CONTAINING GPI-ANCHORED PROTEIN 1"/>
    <property type="match status" value="1"/>
</dbReference>
<keyword evidence="2" id="KW-0732">Signal</keyword>
<dbReference type="InterPro" id="IPR036779">
    <property type="entry name" value="LysM_dom_sf"/>
</dbReference>
<feature type="signal peptide" evidence="2">
    <location>
        <begin position="1"/>
        <end position="29"/>
    </location>
</feature>
<dbReference type="Gene3D" id="3.10.350.10">
    <property type="entry name" value="LysM domain"/>
    <property type="match status" value="2"/>
</dbReference>
<dbReference type="SMART" id="SM00257">
    <property type="entry name" value="LysM"/>
    <property type="match status" value="2"/>
</dbReference>
<dbReference type="CDD" id="cd00118">
    <property type="entry name" value="LysM"/>
    <property type="match status" value="2"/>
</dbReference>
<dbReference type="EMBL" id="KI397486">
    <property type="protein sequence ID" value="ERM95446.1"/>
    <property type="molecule type" value="Genomic_DNA"/>
</dbReference>
<feature type="domain" description="LysM" evidence="3">
    <location>
        <begin position="178"/>
        <end position="221"/>
    </location>
</feature>
<dbReference type="GO" id="GO:0042834">
    <property type="term" value="F:peptidoglycan binding"/>
    <property type="evidence" value="ECO:0000318"/>
    <property type="project" value="GO_Central"/>
</dbReference>